<feature type="region of interest" description="Disordered" evidence="1">
    <location>
        <begin position="152"/>
        <end position="185"/>
    </location>
</feature>
<evidence type="ECO:0000256" key="2">
    <source>
        <dbReference type="SAM" id="Phobius"/>
    </source>
</evidence>
<keyword evidence="2" id="KW-0472">Membrane</keyword>
<feature type="compositionally biased region" description="Acidic residues" evidence="1">
    <location>
        <begin position="159"/>
        <end position="178"/>
    </location>
</feature>
<dbReference type="WBParaSite" id="NBR_0000903501-mRNA-1">
    <property type="protein sequence ID" value="NBR_0000903501-mRNA-1"/>
    <property type="gene ID" value="NBR_0000903501"/>
</dbReference>
<keyword evidence="2" id="KW-0812">Transmembrane</keyword>
<dbReference type="Pfam" id="PF01080">
    <property type="entry name" value="Presenilin"/>
    <property type="match status" value="1"/>
</dbReference>
<dbReference type="GO" id="GO:0042500">
    <property type="term" value="F:aspartic endopeptidase activity, intramembrane cleaving"/>
    <property type="evidence" value="ECO:0007669"/>
    <property type="project" value="InterPro"/>
</dbReference>
<keyword evidence="2" id="KW-1133">Transmembrane helix</keyword>
<reference evidence="5" key="1">
    <citation type="submission" date="2017-02" db="UniProtKB">
        <authorList>
            <consortium name="WormBaseParasite"/>
        </authorList>
    </citation>
    <scope>IDENTIFICATION</scope>
</reference>
<feature type="transmembrane region" description="Helical" evidence="2">
    <location>
        <begin position="115"/>
        <end position="138"/>
    </location>
</feature>
<dbReference type="InterPro" id="IPR001108">
    <property type="entry name" value="Peptidase_A22A"/>
</dbReference>
<gene>
    <name evidence="3" type="ORF">NBR_LOCUS9036</name>
</gene>
<keyword evidence="4" id="KW-1185">Reference proteome</keyword>
<reference evidence="3 4" key="2">
    <citation type="submission" date="2018-11" db="EMBL/GenBank/DDBJ databases">
        <authorList>
            <consortium name="Pathogen Informatics"/>
        </authorList>
    </citation>
    <scope>NUCLEOTIDE SEQUENCE [LARGE SCALE GENOMIC DNA]</scope>
</reference>
<evidence type="ECO:0000313" key="3">
    <source>
        <dbReference type="EMBL" id="VDL72625.1"/>
    </source>
</evidence>
<dbReference type="EMBL" id="UYSL01020082">
    <property type="protein sequence ID" value="VDL72625.1"/>
    <property type="molecule type" value="Genomic_DNA"/>
</dbReference>
<protein>
    <submittedName>
        <fullName evidence="5">Presenilin spe-4 (inferred by orthology to a C. elegans protein)</fullName>
    </submittedName>
</protein>
<name>A0A0N4Y0I1_NIPBR</name>
<dbReference type="AlphaFoldDB" id="A0A0N4Y0I1"/>
<evidence type="ECO:0000313" key="4">
    <source>
        <dbReference type="Proteomes" id="UP000271162"/>
    </source>
</evidence>
<feature type="transmembrane region" description="Helical" evidence="2">
    <location>
        <begin position="71"/>
        <end position="94"/>
    </location>
</feature>
<sequence length="185" mass="20629">MRQTCQCDRFLCRLVSQFGEVSKLLRPVTLNMAMTLTAWIYVYDMKTDERLSAMFLMSGNSTTGNQYHDGIINAFSAMVVLAIVSFSMLLLALWDCRRLVQLDLLKSLKISEEKIIYEYLPGLVTAYGGFGCIVLRFLMFTADTKPVDAASKKALQDAQDADDAEADEDDSSSSDEDDGKNVDNS</sequence>
<organism evidence="5">
    <name type="scientific">Nippostrongylus brasiliensis</name>
    <name type="common">Rat hookworm</name>
    <dbReference type="NCBI Taxonomy" id="27835"/>
    <lineage>
        <taxon>Eukaryota</taxon>
        <taxon>Metazoa</taxon>
        <taxon>Ecdysozoa</taxon>
        <taxon>Nematoda</taxon>
        <taxon>Chromadorea</taxon>
        <taxon>Rhabditida</taxon>
        <taxon>Rhabditina</taxon>
        <taxon>Rhabditomorpha</taxon>
        <taxon>Strongyloidea</taxon>
        <taxon>Heligmosomidae</taxon>
        <taxon>Nippostrongylus</taxon>
    </lineage>
</organism>
<feature type="transmembrane region" description="Helical" evidence="2">
    <location>
        <begin position="24"/>
        <end position="42"/>
    </location>
</feature>
<evidence type="ECO:0000256" key="1">
    <source>
        <dbReference type="SAM" id="MobiDB-lite"/>
    </source>
</evidence>
<accession>A0A0N4Y0I1</accession>
<evidence type="ECO:0000313" key="5">
    <source>
        <dbReference type="WBParaSite" id="NBR_0000903501-mRNA-1"/>
    </source>
</evidence>
<dbReference type="Proteomes" id="UP000271162">
    <property type="component" value="Unassembled WGS sequence"/>
</dbReference>
<dbReference type="STRING" id="27835.A0A0N4Y0I1"/>
<dbReference type="GO" id="GO:0016485">
    <property type="term" value="P:protein processing"/>
    <property type="evidence" value="ECO:0007669"/>
    <property type="project" value="InterPro"/>
</dbReference>
<dbReference type="GO" id="GO:0016020">
    <property type="term" value="C:membrane"/>
    <property type="evidence" value="ECO:0007669"/>
    <property type="project" value="InterPro"/>
</dbReference>
<proteinExistence type="predicted"/>